<keyword evidence="2" id="KW-1185">Reference proteome</keyword>
<dbReference type="InterPro" id="IPR036412">
    <property type="entry name" value="HAD-like_sf"/>
</dbReference>
<dbReference type="Gene3D" id="3.40.50.1000">
    <property type="entry name" value="HAD superfamily/HAD-like"/>
    <property type="match status" value="1"/>
</dbReference>
<dbReference type="SFLD" id="SFLDG01129">
    <property type="entry name" value="C1.5:_HAD__Beta-PGM__Phosphata"/>
    <property type="match status" value="1"/>
</dbReference>
<protein>
    <submittedName>
        <fullName evidence="1">HAD family phosphatase</fullName>
    </submittedName>
</protein>
<gene>
    <name evidence="1" type="ORF">FYJ39_09295</name>
</gene>
<reference evidence="1 2" key="1">
    <citation type="submission" date="2019-08" db="EMBL/GenBank/DDBJ databases">
        <title>In-depth cultivation of the pig gut microbiome towards novel bacterial diversity and tailored functional studies.</title>
        <authorList>
            <person name="Wylensek D."/>
            <person name="Hitch T.C.A."/>
            <person name="Clavel T."/>
        </authorList>
    </citation>
    <scope>NUCLEOTIDE SEQUENCE [LARGE SCALE GENOMIC DNA]</scope>
    <source>
        <strain evidence="1 2">WCA-389-WT-23D1</strain>
    </source>
</reference>
<dbReference type="Pfam" id="PF00702">
    <property type="entry name" value="Hydrolase"/>
    <property type="match status" value="1"/>
</dbReference>
<dbReference type="SUPFAM" id="SSF56784">
    <property type="entry name" value="HAD-like"/>
    <property type="match status" value="1"/>
</dbReference>
<sequence length="205" mass="23531">MIKNIVFDMGNVLVDYVGDKVCRVFTQDEQLAKEVATAVFVSPEWILLDMGVISEEEGLRKMRSRLDTEEKRQLADQCFWHWHEYNMTAKPGMEKVVRELKNSGYGIYLCSNASVRLLSCYKNIIPAIECFDGILFSADVKCLKPQKEIYIHLFNRFALKPEECFFIDDLEVNVQGGRDCGMEGYCFEDGDVSRLKEVLKGLSGR</sequence>
<dbReference type="PANTHER" id="PTHR43611">
    <property type="entry name" value="ALPHA-D-GLUCOSE 1-PHOSPHATE PHOSPHATASE"/>
    <property type="match status" value="1"/>
</dbReference>
<dbReference type="CDD" id="cd02603">
    <property type="entry name" value="HAD_sEH-N_like"/>
    <property type="match status" value="1"/>
</dbReference>
<dbReference type="NCBIfam" id="TIGR01509">
    <property type="entry name" value="HAD-SF-IA-v3"/>
    <property type="match status" value="1"/>
</dbReference>
<dbReference type="PRINTS" id="PR00413">
    <property type="entry name" value="HADHALOGNASE"/>
</dbReference>
<dbReference type="InterPro" id="IPR023214">
    <property type="entry name" value="HAD_sf"/>
</dbReference>
<dbReference type="AlphaFoldDB" id="A0A7X2TCA9"/>
<dbReference type="PANTHER" id="PTHR43611:SF3">
    <property type="entry name" value="FLAVIN MONONUCLEOTIDE HYDROLASE 1, CHLOROPLATIC"/>
    <property type="match status" value="1"/>
</dbReference>
<dbReference type="Proteomes" id="UP000429958">
    <property type="component" value="Unassembled WGS sequence"/>
</dbReference>
<dbReference type="SFLD" id="SFLDS00003">
    <property type="entry name" value="Haloacid_Dehalogenase"/>
    <property type="match status" value="1"/>
</dbReference>
<comment type="caution">
    <text evidence="1">The sequence shown here is derived from an EMBL/GenBank/DDBJ whole genome shotgun (WGS) entry which is preliminary data.</text>
</comment>
<dbReference type="EMBL" id="VUMD01000007">
    <property type="protein sequence ID" value="MSS36759.1"/>
    <property type="molecule type" value="Genomic_DNA"/>
</dbReference>
<accession>A0A7X2TCA9</accession>
<organism evidence="1 2">
    <name type="scientific">Clostridium porci</name>
    <dbReference type="NCBI Taxonomy" id="2605778"/>
    <lineage>
        <taxon>Bacteria</taxon>
        <taxon>Bacillati</taxon>
        <taxon>Bacillota</taxon>
        <taxon>Clostridia</taxon>
        <taxon>Eubacteriales</taxon>
        <taxon>Clostridiaceae</taxon>
        <taxon>Clostridium</taxon>
    </lineage>
</organism>
<dbReference type="InterPro" id="IPR023198">
    <property type="entry name" value="PGP-like_dom2"/>
</dbReference>
<evidence type="ECO:0000313" key="1">
    <source>
        <dbReference type="EMBL" id="MSS36759.1"/>
    </source>
</evidence>
<dbReference type="InterPro" id="IPR006439">
    <property type="entry name" value="HAD-SF_hydro_IA"/>
</dbReference>
<dbReference type="Gene3D" id="1.10.150.240">
    <property type="entry name" value="Putative phosphatase, domain 2"/>
    <property type="match status" value="1"/>
</dbReference>
<evidence type="ECO:0000313" key="2">
    <source>
        <dbReference type="Proteomes" id="UP000429958"/>
    </source>
</evidence>
<dbReference type="RefSeq" id="WP_154472201.1">
    <property type="nucleotide sequence ID" value="NZ_DBEWUL010000046.1"/>
</dbReference>
<name>A0A7X2TCA9_9CLOT</name>
<proteinExistence type="predicted"/>